<dbReference type="GO" id="GO:0005576">
    <property type="term" value="C:extracellular region"/>
    <property type="evidence" value="ECO:0007669"/>
    <property type="project" value="UniProtKB-SubCell"/>
</dbReference>
<dbReference type="PRINTS" id="PR00007">
    <property type="entry name" value="COMPLEMNTC1Q"/>
</dbReference>
<keyword evidence="7" id="KW-1185">Reference proteome</keyword>
<evidence type="ECO:0000313" key="7">
    <source>
        <dbReference type="Proteomes" id="UP001634394"/>
    </source>
</evidence>
<proteinExistence type="predicted"/>
<reference evidence="6 7" key="1">
    <citation type="submission" date="2024-11" db="EMBL/GenBank/DDBJ databases">
        <title>Chromosome-level genome assembly of the freshwater bivalve Anodonta woodiana.</title>
        <authorList>
            <person name="Chen X."/>
        </authorList>
    </citation>
    <scope>NUCLEOTIDE SEQUENCE [LARGE SCALE GENOMIC DNA]</scope>
    <source>
        <strain evidence="6">MN2024</strain>
        <tissue evidence="6">Gills</tissue>
    </source>
</reference>
<comment type="caution">
    <text evidence="6">The sequence shown here is derived from an EMBL/GenBank/DDBJ whole genome shotgun (WGS) entry which is preliminary data.</text>
</comment>
<dbReference type="InterPro" id="IPR001073">
    <property type="entry name" value="C1q_dom"/>
</dbReference>
<dbReference type="EMBL" id="JBJQND010000007">
    <property type="protein sequence ID" value="KAL3871578.1"/>
    <property type="molecule type" value="Genomic_DNA"/>
</dbReference>
<accession>A0ABD3WEE4</accession>
<dbReference type="AlphaFoldDB" id="A0ABD3WEE4"/>
<dbReference type="PROSITE" id="PS50871">
    <property type="entry name" value="C1Q"/>
    <property type="match status" value="1"/>
</dbReference>
<dbReference type="Gene3D" id="2.60.120.40">
    <property type="match status" value="1"/>
</dbReference>
<evidence type="ECO:0000256" key="1">
    <source>
        <dbReference type="ARBA" id="ARBA00004613"/>
    </source>
</evidence>
<dbReference type="SUPFAM" id="SSF49842">
    <property type="entry name" value="TNF-like"/>
    <property type="match status" value="1"/>
</dbReference>
<dbReference type="InterPro" id="IPR050822">
    <property type="entry name" value="Cerebellin_Synaptic_Org"/>
</dbReference>
<dbReference type="Proteomes" id="UP001634394">
    <property type="component" value="Unassembled WGS sequence"/>
</dbReference>
<dbReference type="PANTHER" id="PTHR22923:SF116">
    <property type="entry name" value="C1Q DOMAIN-CONTAINING PROTEIN"/>
    <property type="match status" value="1"/>
</dbReference>
<protein>
    <recommendedName>
        <fullName evidence="5">C1q domain-containing protein</fullName>
    </recommendedName>
</protein>
<sequence>MHLELTRLANEQEQIKAVQKELLTTKVELLQARMELQKSKEEFLASKEKLLKAEEELILIPSKLQSCTKDLDGAMKLLNEKGTKLTTSNRTDDEVESHTSTLKEDTISPGSWGKTYASENQNLKRGIFYRNDRVMWPPSDSVGFTARLTNTNSASFQTDQTIIFDNVYINVGNGYDATTGIFHAPVAGMYVILVTISSVGGYLSGDIEVVHNGVAVCRVVAPHIYWGGSPCNAIVHLAVGDTVWVREYIHHLDDRLRGDYFTTFSMGLIFMDSS</sequence>
<keyword evidence="3" id="KW-0732">Signal</keyword>
<evidence type="ECO:0000256" key="4">
    <source>
        <dbReference type="SAM" id="Coils"/>
    </source>
</evidence>
<evidence type="ECO:0000256" key="2">
    <source>
        <dbReference type="ARBA" id="ARBA00022525"/>
    </source>
</evidence>
<comment type="subcellular location">
    <subcellularLocation>
        <location evidence="1">Secreted</location>
    </subcellularLocation>
</comment>
<feature type="coiled-coil region" evidence="4">
    <location>
        <begin position="8"/>
        <end position="56"/>
    </location>
</feature>
<dbReference type="InterPro" id="IPR008983">
    <property type="entry name" value="Tumour_necrosis_fac-like_dom"/>
</dbReference>
<feature type="domain" description="C1q" evidence="5">
    <location>
        <begin position="137"/>
        <end position="274"/>
    </location>
</feature>
<evidence type="ECO:0000313" key="6">
    <source>
        <dbReference type="EMBL" id="KAL3871578.1"/>
    </source>
</evidence>
<keyword evidence="4" id="KW-0175">Coiled coil</keyword>
<dbReference type="SMART" id="SM00110">
    <property type="entry name" value="C1Q"/>
    <property type="match status" value="1"/>
</dbReference>
<keyword evidence="2" id="KW-0964">Secreted</keyword>
<evidence type="ECO:0000259" key="5">
    <source>
        <dbReference type="PROSITE" id="PS50871"/>
    </source>
</evidence>
<evidence type="ECO:0000256" key="3">
    <source>
        <dbReference type="ARBA" id="ARBA00022729"/>
    </source>
</evidence>
<name>A0ABD3WEE4_SINWO</name>
<dbReference type="Pfam" id="PF00386">
    <property type="entry name" value="C1q"/>
    <property type="match status" value="1"/>
</dbReference>
<dbReference type="PANTHER" id="PTHR22923">
    <property type="entry name" value="CEREBELLIN-RELATED"/>
    <property type="match status" value="1"/>
</dbReference>
<organism evidence="6 7">
    <name type="scientific">Sinanodonta woodiana</name>
    <name type="common">Chinese pond mussel</name>
    <name type="synonym">Anodonta woodiana</name>
    <dbReference type="NCBI Taxonomy" id="1069815"/>
    <lineage>
        <taxon>Eukaryota</taxon>
        <taxon>Metazoa</taxon>
        <taxon>Spiralia</taxon>
        <taxon>Lophotrochozoa</taxon>
        <taxon>Mollusca</taxon>
        <taxon>Bivalvia</taxon>
        <taxon>Autobranchia</taxon>
        <taxon>Heteroconchia</taxon>
        <taxon>Palaeoheterodonta</taxon>
        <taxon>Unionida</taxon>
        <taxon>Unionoidea</taxon>
        <taxon>Unionidae</taxon>
        <taxon>Unioninae</taxon>
        <taxon>Sinanodonta</taxon>
    </lineage>
</organism>
<gene>
    <name evidence="6" type="ORF">ACJMK2_039569</name>
</gene>